<evidence type="ECO:0000256" key="6">
    <source>
        <dbReference type="ARBA" id="ARBA00022908"/>
    </source>
</evidence>
<keyword evidence="2" id="KW-0479">Metal-binding</keyword>
<dbReference type="GO" id="GO:0004519">
    <property type="term" value="F:endonuclease activity"/>
    <property type="evidence" value="ECO:0007669"/>
    <property type="project" value="UniProtKB-KW"/>
</dbReference>
<accession>A0A699GU41</accession>
<dbReference type="InterPro" id="IPR001878">
    <property type="entry name" value="Znf_CCHC"/>
</dbReference>
<evidence type="ECO:0000256" key="12">
    <source>
        <dbReference type="SAM" id="Coils"/>
    </source>
</evidence>
<reference evidence="15" key="1">
    <citation type="journal article" date="2019" name="Sci. Rep.">
        <title>Draft genome of Tanacetum cinerariifolium, the natural source of mosquito coil.</title>
        <authorList>
            <person name="Yamashiro T."/>
            <person name="Shiraishi A."/>
            <person name="Satake H."/>
            <person name="Nakayama K."/>
        </authorList>
    </citation>
    <scope>NUCLEOTIDE SEQUENCE</scope>
</reference>
<evidence type="ECO:0000256" key="1">
    <source>
        <dbReference type="ARBA" id="ARBA00022722"/>
    </source>
</evidence>
<keyword evidence="10" id="KW-0511">Multifunctional enzyme</keyword>
<proteinExistence type="predicted"/>
<keyword evidence="12" id="KW-0175">Coiled coil</keyword>
<evidence type="ECO:0000256" key="8">
    <source>
        <dbReference type="ARBA" id="ARBA00022932"/>
    </source>
</evidence>
<keyword evidence="9" id="KW-0233">DNA recombination</keyword>
<dbReference type="GO" id="GO:0015074">
    <property type="term" value="P:DNA integration"/>
    <property type="evidence" value="ECO:0007669"/>
    <property type="project" value="UniProtKB-KW"/>
</dbReference>
<evidence type="ECO:0000259" key="14">
    <source>
        <dbReference type="PROSITE" id="PS50158"/>
    </source>
</evidence>
<evidence type="ECO:0000256" key="13">
    <source>
        <dbReference type="SAM" id="MobiDB-lite"/>
    </source>
</evidence>
<evidence type="ECO:0000313" key="15">
    <source>
        <dbReference type="EMBL" id="GEV77098.1"/>
    </source>
</evidence>
<dbReference type="GO" id="GO:0016787">
    <property type="term" value="F:hydrolase activity"/>
    <property type="evidence" value="ECO:0007669"/>
    <property type="project" value="UniProtKB-KW"/>
</dbReference>
<feature type="compositionally biased region" description="Basic and acidic residues" evidence="13">
    <location>
        <begin position="289"/>
        <end position="306"/>
    </location>
</feature>
<dbReference type="PANTHER" id="PTHR42648">
    <property type="entry name" value="TRANSPOSASE, PUTATIVE-RELATED"/>
    <property type="match status" value="1"/>
</dbReference>
<dbReference type="SUPFAM" id="SSF57756">
    <property type="entry name" value="Retrovirus zinc finger-like domains"/>
    <property type="match status" value="1"/>
</dbReference>
<feature type="compositionally biased region" description="Basic residues" evidence="13">
    <location>
        <begin position="1080"/>
        <end position="1090"/>
    </location>
</feature>
<evidence type="ECO:0000256" key="9">
    <source>
        <dbReference type="ARBA" id="ARBA00023172"/>
    </source>
</evidence>
<dbReference type="GO" id="GO:0003676">
    <property type="term" value="F:nucleic acid binding"/>
    <property type="evidence" value="ECO:0007669"/>
    <property type="project" value="InterPro"/>
</dbReference>
<evidence type="ECO:0000256" key="11">
    <source>
        <dbReference type="PROSITE-ProRule" id="PRU00047"/>
    </source>
</evidence>
<dbReference type="PANTHER" id="PTHR42648:SF11">
    <property type="entry name" value="TRANSPOSON TY4-P GAG-POL POLYPROTEIN"/>
    <property type="match status" value="1"/>
</dbReference>
<gene>
    <name evidence="15" type="ORF">Tci_149075</name>
</gene>
<keyword evidence="6" id="KW-0229">DNA integration</keyword>
<dbReference type="GO" id="GO:0006310">
    <property type="term" value="P:DNA recombination"/>
    <property type="evidence" value="ECO:0007669"/>
    <property type="project" value="UniProtKB-KW"/>
</dbReference>
<name>A0A699GU41_TANCI</name>
<evidence type="ECO:0000256" key="4">
    <source>
        <dbReference type="ARBA" id="ARBA00022801"/>
    </source>
</evidence>
<keyword evidence="7" id="KW-0695">RNA-directed DNA polymerase</keyword>
<feature type="compositionally biased region" description="Basic residues" evidence="13">
    <location>
        <begin position="1098"/>
        <end position="1109"/>
    </location>
</feature>
<keyword evidence="5" id="KW-0460">Magnesium</keyword>
<dbReference type="SMART" id="SM00343">
    <property type="entry name" value="ZnF_C2HC"/>
    <property type="match status" value="1"/>
</dbReference>
<dbReference type="EMBL" id="BKCJ010033758">
    <property type="protein sequence ID" value="GEV77098.1"/>
    <property type="molecule type" value="Genomic_DNA"/>
</dbReference>
<evidence type="ECO:0000256" key="7">
    <source>
        <dbReference type="ARBA" id="ARBA00022918"/>
    </source>
</evidence>
<evidence type="ECO:0000256" key="2">
    <source>
        <dbReference type="ARBA" id="ARBA00022723"/>
    </source>
</evidence>
<dbReference type="InterPro" id="IPR043502">
    <property type="entry name" value="DNA/RNA_pol_sf"/>
</dbReference>
<sequence length="1109" mass="126312">MKDIAITELRRKLDIAQKEKDNIQLTVDKLKNASKSLNKLIDCQIVDNCKKGLGYENYNAIPPHYTGNFMPPKPDLYFTGLDEFAIKHVVENYDAKTSETKPKDTEAVNTACYVQNIVLVVKSQNKTPYELFHGRTLALSFMKPFRCPITILNTLDHLGKFNGKAKEGFFVGYSLNSKAFRVFNSITRIVEENFHIRFSENTPNVVGCGPDWLFDIDSLTRIMNYEPITASTQSNGFAGTKACDNAGQARMEKEPVKDYILLSLWTVDPPFSQDPKSSQDDGFQPLSDSGKKVDEDPSKGSECRDQEQDDNVNNTNNVNAASTNRNNVVSENISTKLPFDLNMPVLEDISTFNFSSDHEDDDEEANMKNMDTTIQMDVKSAFLYGKIEEEVYVCQPQRFEDPYFLDKMYKVEKALYGLHKAPRAWYETLSTYLLDNGFQKGKIDKTLFIRRYIGDILLVQVYVDDIIFGSTKKELCIAFEKMMHEKFQMSSIGELTFFLGLQVKQKQNGIFTSQDKYVTEILKKYRLVIGSLMYVTSLRPDIMFAVCACARYQVNPKFWTTAKAKSINEEAQIHAKVDRKKVIISEASIRRDLQFLDEGGVDCLPNYTIFKSLALMGIVASAIICLATNQMFNFYKWIFESMGSNLDNESGKFLMYPRKPRREVNEVPQPSDHMKHVTDEAVYKELMTGKDASKQERKIHDIDADEDITLVNDQDDEQMFDVNAAGEVNAASIATSDSVAATMTVDEFTLAQALIEIKSTKPKAKGIYLQEPSESRTTTTISSTKSQDKGKSIMIEELMKLKKKDQTTLDEEVALKLQAEQQAELDKEQRLARENSQPSSPQLVNEDLKQIHLDDLEEMDLRWQMAMLTMRARRFLNKTGRKLSVNDNDTIGFDKSNVECYNCHKWGHFARECRAPRSQDTKHKESTRRIMPMETPALTALVSCDGLGGYDWSDQAEEGPNYALMTYTSTSLNSKIVDNCKKGLGYENYNVVPPPYTKNFMPPKPDLSFTGLDKFAIKPVVENCDAKTSKTKPKDVRKNNDAPIIKEYVLDDEEEEVTQPKIKQKTIKPSIPKIEFVKPKQPKKKARKTVKNVEKPRQNTHRPRGNQRN</sequence>
<protein>
    <submittedName>
        <fullName evidence="15">Putative ribonuclease H-like domain-containing protein</fullName>
    </submittedName>
</protein>
<comment type="caution">
    <text evidence="15">The sequence shown here is derived from an EMBL/GenBank/DDBJ whole genome shotgun (WGS) entry which is preliminary data.</text>
</comment>
<dbReference type="GO" id="GO:0008270">
    <property type="term" value="F:zinc ion binding"/>
    <property type="evidence" value="ECO:0007669"/>
    <property type="project" value="UniProtKB-KW"/>
</dbReference>
<organism evidence="15">
    <name type="scientific">Tanacetum cinerariifolium</name>
    <name type="common">Dalmatian daisy</name>
    <name type="synonym">Chrysanthemum cinerariifolium</name>
    <dbReference type="NCBI Taxonomy" id="118510"/>
    <lineage>
        <taxon>Eukaryota</taxon>
        <taxon>Viridiplantae</taxon>
        <taxon>Streptophyta</taxon>
        <taxon>Embryophyta</taxon>
        <taxon>Tracheophyta</taxon>
        <taxon>Spermatophyta</taxon>
        <taxon>Magnoliopsida</taxon>
        <taxon>eudicotyledons</taxon>
        <taxon>Gunneridae</taxon>
        <taxon>Pentapetalae</taxon>
        <taxon>asterids</taxon>
        <taxon>campanulids</taxon>
        <taxon>Asterales</taxon>
        <taxon>Asteraceae</taxon>
        <taxon>Asteroideae</taxon>
        <taxon>Anthemideae</taxon>
        <taxon>Anthemidinae</taxon>
        <taxon>Tanacetum</taxon>
    </lineage>
</organism>
<dbReference type="SUPFAM" id="SSF56672">
    <property type="entry name" value="DNA/RNA polymerases"/>
    <property type="match status" value="1"/>
</dbReference>
<dbReference type="InterPro" id="IPR057670">
    <property type="entry name" value="SH3_retrovirus"/>
</dbReference>
<keyword evidence="8" id="KW-0239">DNA-directed DNA polymerase</keyword>
<keyword evidence="11" id="KW-0862">Zinc</keyword>
<feature type="region of interest" description="Disordered" evidence="13">
    <location>
        <begin position="271"/>
        <end position="327"/>
    </location>
</feature>
<keyword evidence="8" id="KW-0808">Transferase</keyword>
<keyword evidence="4" id="KW-0378">Hydrolase</keyword>
<evidence type="ECO:0000256" key="10">
    <source>
        <dbReference type="ARBA" id="ARBA00023268"/>
    </source>
</evidence>
<keyword evidence="11" id="KW-0863">Zinc-finger</keyword>
<feature type="compositionally biased region" description="Low complexity" evidence="13">
    <location>
        <begin position="311"/>
        <end position="327"/>
    </location>
</feature>
<feature type="region of interest" description="Disordered" evidence="13">
    <location>
        <begin position="1070"/>
        <end position="1109"/>
    </location>
</feature>
<keyword evidence="8" id="KW-0548">Nucleotidyltransferase</keyword>
<evidence type="ECO:0000256" key="3">
    <source>
        <dbReference type="ARBA" id="ARBA00022759"/>
    </source>
</evidence>
<evidence type="ECO:0000256" key="5">
    <source>
        <dbReference type="ARBA" id="ARBA00022842"/>
    </source>
</evidence>
<feature type="domain" description="CCHC-type" evidence="14">
    <location>
        <begin position="900"/>
        <end position="914"/>
    </location>
</feature>
<keyword evidence="1" id="KW-0540">Nuclease</keyword>
<dbReference type="AlphaFoldDB" id="A0A699GU41"/>
<dbReference type="Gene3D" id="4.10.60.10">
    <property type="entry name" value="Zinc finger, CCHC-type"/>
    <property type="match status" value="1"/>
</dbReference>
<dbReference type="GO" id="GO:0003887">
    <property type="term" value="F:DNA-directed DNA polymerase activity"/>
    <property type="evidence" value="ECO:0007669"/>
    <property type="project" value="UniProtKB-KW"/>
</dbReference>
<keyword evidence="3" id="KW-0255">Endonuclease</keyword>
<dbReference type="Pfam" id="PF07727">
    <property type="entry name" value="RVT_2"/>
    <property type="match status" value="1"/>
</dbReference>
<dbReference type="GO" id="GO:0003964">
    <property type="term" value="F:RNA-directed DNA polymerase activity"/>
    <property type="evidence" value="ECO:0007669"/>
    <property type="project" value="UniProtKB-KW"/>
</dbReference>
<feature type="coiled-coil region" evidence="12">
    <location>
        <begin position="6"/>
        <end position="33"/>
    </location>
</feature>
<dbReference type="InterPro" id="IPR013103">
    <property type="entry name" value="RVT_2"/>
</dbReference>
<dbReference type="PROSITE" id="PS50158">
    <property type="entry name" value="ZF_CCHC"/>
    <property type="match status" value="1"/>
</dbReference>
<dbReference type="Pfam" id="PF25597">
    <property type="entry name" value="SH3_retrovirus"/>
    <property type="match status" value="1"/>
</dbReference>
<dbReference type="InterPro" id="IPR039537">
    <property type="entry name" value="Retrotran_Ty1/copia-like"/>
</dbReference>
<dbReference type="InterPro" id="IPR036875">
    <property type="entry name" value="Znf_CCHC_sf"/>
</dbReference>